<reference evidence="2" key="1">
    <citation type="submission" date="2016-06" db="EMBL/GenBank/DDBJ databases">
        <title>Parallel loss of symbiosis genes in relatives of nitrogen-fixing non-legume Parasponia.</title>
        <authorList>
            <person name="Van Velzen R."/>
            <person name="Holmer R."/>
            <person name="Bu F."/>
            <person name="Rutten L."/>
            <person name="Van Zeijl A."/>
            <person name="Liu W."/>
            <person name="Santuari L."/>
            <person name="Cao Q."/>
            <person name="Sharma T."/>
            <person name="Shen D."/>
            <person name="Roswanjaya Y."/>
            <person name="Wardhani T."/>
            <person name="Kalhor M.S."/>
            <person name="Jansen J."/>
            <person name="Van den Hoogen J."/>
            <person name="Gungor B."/>
            <person name="Hartog M."/>
            <person name="Hontelez J."/>
            <person name="Verver J."/>
            <person name="Yang W.-C."/>
            <person name="Schijlen E."/>
            <person name="Repin R."/>
            <person name="Schilthuizen M."/>
            <person name="Schranz E."/>
            <person name="Heidstra R."/>
            <person name="Miyata K."/>
            <person name="Fedorova E."/>
            <person name="Kohlen W."/>
            <person name="Bisseling T."/>
            <person name="Smit S."/>
            <person name="Geurts R."/>
        </authorList>
    </citation>
    <scope>NUCLEOTIDE SEQUENCE [LARGE SCALE GENOMIC DNA]</scope>
    <source>
        <strain evidence="2">cv. WU1-14</strain>
    </source>
</reference>
<protein>
    <submittedName>
        <fullName evidence="1">Uncharacterized protein</fullName>
    </submittedName>
</protein>
<evidence type="ECO:0000313" key="1">
    <source>
        <dbReference type="EMBL" id="PON35374.1"/>
    </source>
</evidence>
<comment type="caution">
    <text evidence="1">The sequence shown here is derived from an EMBL/GenBank/DDBJ whole genome shotgun (WGS) entry which is preliminary data.</text>
</comment>
<proteinExistence type="predicted"/>
<organism evidence="1 2">
    <name type="scientific">Parasponia andersonii</name>
    <name type="common">Sponia andersonii</name>
    <dbReference type="NCBI Taxonomy" id="3476"/>
    <lineage>
        <taxon>Eukaryota</taxon>
        <taxon>Viridiplantae</taxon>
        <taxon>Streptophyta</taxon>
        <taxon>Embryophyta</taxon>
        <taxon>Tracheophyta</taxon>
        <taxon>Spermatophyta</taxon>
        <taxon>Magnoliopsida</taxon>
        <taxon>eudicotyledons</taxon>
        <taxon>Gunneridae</taxon>
        <taxon>Pentapetalae</taxon>
        <taxon>rosids</taxon>
        <taxon>fabids</taxon>
        <taxon>Rosales</taxon>
        <taxon>Cannabaceae</taxon>
        <taxon>Parasponia</taxon>
    </lineage>
</organism>
<dbReference type="AlphaFoldDB" id="A0A2P5AFT0"/>
<dbReference type="EMBL" id="JXTB01000614">
    <property type="protein sequence ID" value="PON35374.1"/>
    <property type="molecule type" value="Genomic_DNA"/>
</dbReference>
<sequence>MEVFVMDDYSGDAKGACPWTKHLRIEPLLGVLDTTLPFFRDDEILMQVEQVTDRSFMEEKSGSKLVSYNFRTQKLRDIIVHGPDR</sequence>
<name>A0A2P5AFT0_PARAD</name>
<keyword evidence="2" id="KW-1185">Reference proteome</keyword>
<dbReference type="Proteomes" id="UP000237105">
    <property type="component" value="Unassembled WGS sequence"/>
</dbReference>
<feature type="non-terminal residue" evidence="1">
    <location>
        <position position="85"/>
    </location>
</feature>
<accession>A0A2P5AFT0</accession>
<gene>
    <name evidence="1" type="ORF">PanWU01x14_336660</name>
</gene>
<evidence type="ECO:0000313" key="2">
    <source>
        <dbReference type="Proteomes" id="UP000237105"/>
    </source>
</evidence>